<dbReference type="Pfam" id="PF03031">
    <property type="entry name" value="NIF"/>
    <property type="match status" value="1"/>
</dbReference>
<feature type="compositionally biased region" description="Polar residues" evidence="2">
    <location>
        <begin position="44"/>
        <end position="53"/>
    </location>
</feature>
<dbReference type="PANTHER" id="PTHR12210">
    <property type="entry name" value="DULLARD PROTEIN PHOSPHATASE"/>
    <property type="match status" value="1"/>
</dbReference>
<evidence type="ECO:0000313" key="4">
    <source>
        <dbReference type="EMBL" id="CAD8120835.1"/>
    </source>
</evidence>
<comment type="caution">
    <text evidence="4">The sequence shown here is derived from an EMBL/GenBank/DDBJ whole genome shotgun (WGS) entry which is preliminary data.</text>
</comment>
<feature type="compositionally biased region" description="Low complexity" evidence="2">
    <location>
        <begin position="1"/>
        <end position="14"/>
    </location>
</feature>
<dbReference type="AlphaFoldDB" id="A0A8S1R017"/>
<feature type="compositionally biased region" description="Polar residues" evidence="2">
    <location>
        <begin position="69"/>
        <end position="93"/>
    </location>
</feature>
<dbReference type="SMART" id="SM00577">
    <property type="entry name" value="CPDc"/>
    <property type="match status" value="1"/>
</dbReference>
<proteinExistence type="predicted"/>
<evidence type="ECO:0000256" key="2">
    <source>
        <dbReference type="SAM" id="MobiDB-lite"/>
    </source>
</evidence>
<dbReference type="InterPro" id="IPR050365">
    <property type="entry name" value="TIM50"/>
</dbReference>
<name>A0A8S1R017_9CILI</name>
<feature type="domain" description="FCP1 homology" evidence="3">
    <location>
        <begin position="353"/>
        <end position="515"/>
    </location>
</feature>
<keyword evidence="5" id="KW-1185">Reference proteome</keyword>
<feature type="coiled-coil region" evidence="1">
    <location>
        <begin position="146"/>
        <end position="180"/>
    </location>
</feature>
<dbReference type="GO" id="GO:0016791">
    <property type="term" value="F:phosphatase activity"/>
    <property type="evidence" value="ECO:0007669"/>
    <property type="project" value="InterPro"/>
</dbReference>
<feature type="region of interest" description="Disordered" evidence="2">
    <location>
        <begin position="1"/>
        <end position="93"/>
    </location>
</feature>
<accession>A0A8S1R017</accession>
<evidence type="ECO:0000259" key="3">
    <source>
        <dbReference type="PROSITE" id="PS50969"/>
    </source>
</evidence>
<dbReference type="InterPro" id="IPR004274">
    <property type="entry name" value="FCP1_dom"/>
</dbReference>
<organism evidence="4 5">
    <name type="scientific">Paramecium sonneborni</name>
    <dbReference type="NCBI Taxonomy" id="65129"/>
    <lineage>
        <taxon>Eukaryota</taxon>
        <taxon>Sar</taxon>
        <taxon>Alveolata</taxon>
        <taxon>Ciliophora</taxon>
        <taxon>Intramacronucleata</taxon>
        <taxon>Oligohymenophorea</taxon>
        <taxon>Peniculida</taxon>
        <taxon>Parameciidae</taxon>
        <taxon>Paramecium</taxon>
    </lineage>
</organism>
<sequence>MQRVPQYVQRPVVQDSFRQSFKQTPDKENSYAQLQKRKPIQAYPQYQSTQTLQKPEMRPSSSQPRQPSVQAIQRPSSASNDKRAFSNQKQPSRCSFKELKNSTYIQPQQATPQSRYYSLKQVPDNSLVKSQSNQQLANKQIDQSEYKKLHEKLLFLENKINKIKSNIEISNSQLQKQSERTKQKPVGLAAKFFQKKDQENCQPKEATTPKELTKCATALNLQLNKALKQSQIGKEKQSSINLDQFVTQVKQIKKPIQPQQSQLSRHQSLEINQTTVPVTKTIVNEKSYSSQKPKKDDNFIYYISSVVRALVQEQVSKNDEVVRDHIVQTIQGLEYARNLQLQFQEDKVVNLPKSNHLKTLVFDLDETLIHCNESIAVPGDIVLPITFPTGETIQASINIRPFAQQILQTLSRHFEIIVFTASHSCYANIVLDYLDPKKQWISHRLFRDHCLQTEEGAYIKDLRVLGNRKLSNILLIDNASYSFGQQIDNGVPIIAYYDNKQDQELLYLQNYLMKFRMVTDVRELNSQSLKINSYTNYQDPMNLVQELFPDSLPK</sequence>
<protein>
    <recommendedName>
        <fullName evidence="3">FCP1 homology domain-containing protein</fullName>
    </recommendedName>
</protein>
<dbReference type="NCBIfam" id="TIGR02251">
    <property type="entry name" value="HIF-SF_euk"/>
    <property type="match status" value="1"/>
</dbReference>
<reference evidence="4" key="1">
    <citation type="submission" date="2021-01" db="EMBL/GenBank/DDBJ databases">
        <authorList>
            <consortium name="Genoscope - CEA"/>
            <person name="William W."/>
        </authorList>
    </citation>
    <scope>NUCLEOTIDE SEQUENCE</scope>
</reference>
<dbReference type="InterPro" id="IPR011948">
    <property type="entry name" value="Dullard_phosphatase"/>
</dbReference>
<evidence type="ECO:0000256" key="1">
    <source>
        <dbReference type="SAM" id="Coils"/>
    </source>
</evidence>
<dbReference type="Proteomes" id="UP000692954">
    <property type="component" value="Unassembled WGS sequence"/>
</dbReference>
<gene>
    <name evidence="4" type="ORF">PSON_ATCC_30995.1.T1280087</name>
</gene>
<dbReference type="EMBL" id="CAJJDN010000128">
    <property type="protein sequence ID" value="CAD8120835.1"/>
    <property type="molecule type" value="Genomic_DNA"/>
</dbReference>
<dbReference type="OrthoDB" id="277011at2759"/>
<dbReference type="CDD" id="cd07521">
    <property type="entry name" value="HAD_FCP1-like"/>
    <property type="match status" value="1"/>
</dbReference>
<feature type="compositionally biased region" description="Low complexity" evidence="2">
    <location>
        <begin position="58"/>
        <end position="68"/>
    </location>
</feature>
<evidence type="ECO:0000313" key="5">
    <source>
        <dbReference type="Proteomes" id="UP000692954"/>
    </source>
</evidence>
<keyword evidence="1" id="KW-0175">Coiled coil</keyword>
<dbReference type="PROSITE" id="PS50969">
    <property type="entry name" value="FCP1"/>
    <property type="match status" value="1"/>
</dbReference>
<dbReference type="FunFam" id="3.40.50.1000:FF:000121">
    <property type="entry name" value="Uncharacterized protein"/>
    <property type="match status" value="1"/>
</dbReference>